<gene>
    <name evidence="2" type="ORF">SAMN02745121_03209</name>
</gene>
<keyword evidence="3" id="KW-1185">Reference proteome</keyword>
<proteinExistence type="predicted"/>
<protein>
    <submittedName>
        <fullName evidence="2">Uncharacterized protein</fullName>
    </submittedName>
</protein>
<evidence type="ECO:0000313" key="3">
    <source>
        <dbReference type="Proteomes" id="UP000199400"/>
    </source>
</evidence>
<keyword evidence="1" id="KW-0472">Membrane</keyword>
<reference evidence="3" key="1">
    <citation type="submission" date="2016-10" db="EMBL/GenBank/DDBJ databases">
        <authorList>
            <person name="Varghese N."/>
            <person name="Submissions S."/>
        </authorList>
    </citation>
    <scope>NUCLEOTIDE SEQUENCE [LARGE SCALE GENOMIC DNA]</scope>
    <source>
        <strain evidence="3">ATCC 25963</strain>
    </source>
</reference>
<keyword evidence="1" id="KW-0812">Transmembrane</keyword>
<dbReference type="AlphaFoldDB" id="A0A1I1Y6P6"/>
<keyword evidence="1" id="KW-1133">Transmembrane helix</keyword>
<evidence type="ECO:0000256" key="1">
    <source>
        <dbReference type="SAM" id="Phobius"/>
    </source>
</evidence>
<dbReference type="OrthoDB" id="5539950at2"/>
<name>A0A1I1Y6P6_9BACT</name>
<dbReference type="EMBL" id="FOMX01000009">
    <property type="protein sequence ID" value="SFE15315.1"/>
    <property type="molecule type" value="Genomic_DNA"/>
</dbReference>
<feature type="transmembrane region" description="Helical" evidence="1">
    <location>
        <begin position="61"/>
        <end position="81"/>
    </location>
</feature>
<evidence type="ECO:0000313" key="2">
    <source>
        <dbReference type="EMBL" id="SFE15315.1"/>
    </source>
</evidence>
<dbReference type="RefSeq" id="WP_096329855.1">
    <property type="nucleotide sequence ID" value="NZ_FOMX01000009.1"/>
</dbReference>
<accession>A0A1I1Y6P6</accession>
<sequence length="181" mass="19545">MREGLPPDLQARLAAFVAAKPAARPLVDQLTNRHAAATSPRERQAVEEQLRGLVAPDRTRLGLGVALALVFTGIVGAALWTQQRHEAALERSVPAVALVTRTEPGDCTLTMSRKRCLRLELEVHRDGAAPYTGSLTHNIDLERLSRVQPGSWLTIGVNPDDASELLFDERALAAAPPAPAR</sequence>
<dbReference type="Proteomes" id="UP000199400">
    <property type="component" value="Unassembled WGS sequence"/>
</dbReference>
<organism evidence="2 3">
    <name type="scientific">Nannocystis exedens</name>
    <dbReference type="NCBI Taxonomy" id="54"/>
    <lineage>
        <taxon>Bacteria</taxon>
        <taxon>Pseudomonadati</taxon>
        <taxon>Myxococcota</taxon>
        <taxon>Polyangia</taxon>
        <taxon>Nannocystales</taxon>
        <taxon>Nannocystaceae</taxon>
        <taxon>Nannocystis</taxon>
    </lineage>
</organism>